<proteinExistence type="predicted"/>
<dbReference type="AlphaFoldDB" id="A0A9X4BHF3"/>
<dbReference type="PANTHER" id="PTHR38733">
    <property type="entry name" value="PROTEIN MCRC"/>
    <property type="match status" value="1"/>
</dbReference>
<dbReference type="InterPro" id="IPR019292">
    <property type="entry name" value="McrC"/>
</dbReference>
<sequence>MTAPRTVVALEHETVAVGDPASGAPLTDADANALLAVNARRPGICVRTVGGVRFAQYCGIVRLKSCVVEVLPKIGMAERVGDDDVARARAVLLRMLHGARAVTIARVGDAAQRTARAPLLDVFIDAFLDAALERARRGLLARYVGRVDDLRVIRGRYLARRDALRRIARPHLAHCEYDDFDADNPYNRAIRAALDACRDWIRQPSLQTRWLETFARYAGAAPVPMRAGDVARLPRDRTTRHYAPALRWCELLLSLHSPALATGDTPTPALLFDMNRLFESYVGRLERKNAGENEVVRTHGHRRALAVRGGEEAFALQPDVAVSHADPPDDVARIVDAKWKRLDPDARNWGVSRDDVHQMLAYAVRYRCRRIELVYPEPDRALRAAPPTFDIALGDEAAPVRVAVRTVPLWD</sequence>
<dbReference type="Pfam" id="PF10117">
    <property type="entry name" value="McrBC"/>
    <property type="match status" value="1"/>
</dbReference>
<gene>
    <name evidence="1" type="ORF">OD750_000435</name>
</gene>
<evidence type="ECO:0000313" key="1">
    <source>
        <dbReference type="EMBL" id="MDC8011007.1"/>
    </source>
</evidence>
<dbReference type="Proteomes" id="UP001139971">
    <property type="component" value="Unassembled WGS sequence"/>
</dbReference>
<dbReference type="RefSeq" id="WP_263544427.1">
    <property type="nucleotide sequence ID" value="NZ_JAOVZO020000001.1"/>
</dbReference>
<accession>A0A9X4BHF3</accession>
<dbReference type="PANTHER" id="PTHR38733:SF1">
    <property type="entry name" value="TYPE IV METHYL-DIRECTED RESTRICTION ENZYME ECOKMCRBC"/>
    <property type="match status" value="1"/>
</dbReference>
<keyword evidence="2" id="KW-1185">Reference proteome</keyword>
<protein>
    <submittedName>
        <fullName evidence="1">McrC family protein</fullName>
    </submittedName>
</protein>
<organism evidence="1 2">
    <name type="scientific">Tahibacter soli</name>
    <dbReference type="NCBI Taxonomy" id="2983605"/>
    <lineage>
        <taxon>Bacteria</taxon>
        <taxon>Pseudomonadati</taxon>
        <taxon>Pseudomonadota</taxon>
        <taxon>Gammaproteobacteria</taxon>
        <taxon>Lysobacterales</taxon>
        <taxon>Rhodanobacteraceae</taxon>
        <taxon>Tahibacter</taxon>
    </lineage>
</organism>
<dbReference type="EMBL" id="JAOVZO020000001">
    <property type="protein sequence ID" value="MDC8011007.1"/>
    <property type="molecule type" value="Genomic_DNA"/>
</dbReference>
<name>A0A9X4BHF3_9GAMM</name>
<comment type="caution">
    <text evidence="1">The sequence shown here is derived from an EMBL/GenBank/DDBJ whole genome shotgun (WGS) entry which is preliminary data.</text>
</comment>
<evidence type="ECO:0000313" key="2">
    <source>
        <dbReference type="Proteomes" id="UP001139971"/>
    </source>
</evidence>
<reference evidence="1" key="1">
    <citation type="submission" date="2023-02" db="EMBL/GenBank/DDBJ databases">
        <title>Tahibacter soli sp. nov. isolated from soil.</title>
        <authorList>
            <person name="Baek J.H."/>
            <person name="Lee J.K."/>
            <person name="Choi D.G."/>
            <person name="Jeon C.O."/>
        </authorList>
    </citation>
    <scope>NUCLEOTIDE SEQUENCE</scope>
    <source>
        <strain evidence="1">BL</strain>
    </source>
</reference>